<comment type="pathway">
    <text evidence="3 15 16">Sulfur metabolism; hydrogen sulfide biosynthesis; sulfite from sulfate: step 2/3.</text>
</comment>
<evidence type="ECO:0000256" key="1">
    <source>
        <dbReference type="ARBA" id="ARBA00001823"/>
    </source>
</evidence>
<proteinExistence type="inferred from homology"/>
<evidence type="ECO:0000256" key="13">
    <source>
        <dbReference type="ARBA" id="ARBA00031393"/>
    </source>
</evidence>
<dbReference type="RefSeq" id="WP_121837734.1">
    <property type="nucleotide sequence ID" value="NZ_ML014758.1"/>
</dbReference>
<dbReference type="CDD" id="cd02027">
    <property type="entry name" value="APSK"/>
    <property type="match status" value="1"/>
</dbReference>
<dbReference type="NCBIfam" id="NF003013">
    <property type="entry name" value="PRK03846.1"/>
    <property type="match status" value="1"/>
</dbReference>
<dbReference type="FunFam" id="3.40.50.300:FF:000212">
    <property type="entry name" value="Adenylyl-sulfate kinase"/>
    <property type="match status" value="1"/>
</dbReference>
<feature type="domain" description="APS kinase" evidence="17">
    <location>
        <begin position="32"/>
        <end position="181"/>
    </location>
</feature>
<evidence type="ECO:0000256" key="14">
    <source>
        <dbReference type="ARBA" id="ARBA00031464"/>
    </source>
</evidence>
<evidence type="ECO:0000256" key="7">
    <source>
        <dbReference type="ARBA" id="ARBA00022553"/>
    </source>
</evidence>
<dbReference type="PANTHER" id="PTHR11055:SF63">
    <property type="entry name" value="ADENYLYL-SULFATE KINASE 1, CHLOROPLASTIC"/>
    <property type="match status" value="1"/>
</dbReference>
<feature type="binding site" evidence="15">
    <location>
        <begin position="40"/>
        <end position="47"/>
    </location>
    <ligand>
        <name>ATP</name>
        <dbReference type="ChEBI" id="CHEBI:30616"/>
    </ligand>
</feature>
<name>A0A3L8Q073_9GAMM</name>
<evidence type="ECO:0000256" key="2">
    <source>
        <dbReference type="ARBA" id="ARBA00002632"/>
    </source>
</evidence>
<dbReference type="AlphaFoldDB" id="A0A3L8Q073"/>
<evidence type="ECO:0000256" key="12">
    <source>
        <dbReference type="ARBA" id="ARBA00029724"/>
    </source>
</evidence>
<dbReference type="GO" id="GO:0004020">
    <property type="term" value="F:adenylylsulfate kinase activity"/>
    <property type="evidence" value="ECO:0007669"/>
    <property type="project" value="UniProtKB-UniRule"/>
</dbReference>
<dbReference type="Proteomes" id="UP000281474">
    <property type="component" value="Unassembled WGS sequence"/>
</dbReference>
<evidence type="ECO:0000259" key="17">
    <source>
        <dbReference type="Pfam" id="PF01583"/>
    </source>
</evidence>
<reference evidence="18 19" key="1">
    <citation type="submission" date="2018-09" db="EMBL/GenBank/DDBJ databases">
        <title>Phylogeny of the Shewanellaceae, and recommendation for two new genera, Pseudoshewanella and Parashewanella.</title>
        <authorList>
            <person name="Wang G."/>
        </authorList>
    </citation>
    <scope>NUCLEOTIDE SEQUENCE [LARGE SCALE GENOMIC DNA]</scope>
    <source>
        <strain evidence="18 19">C51</strain>
    </source>
</reference>
<comment type="catalytic activity">
    <reaction evidence="1 15 16">
        <text>adenosine 5'-phosphosulfate + ATP = 3'-phosphoadenylyl sulfate + ADP + H(+)</text>
        <dbReference type="Rhea" id="RHEA:24152"/>
        <dbReference type="ChEBI" id="CHEBI:15378"/>
        <dbReference type="ChEBI" id="CHEBI:30616"/>
        <dbReference type="ChEBI" id="CHEBI:58243"/>
        <dbReference type="ChEBI" id="CHEBI:58339"/>
        <dbReference type="ChEBI" id="CHEBI:456216"/>
        <dbReference type="EC" id="2.7.1.25"/>
    </reaction>
</comment>
<dbReference type="SUPFAM" id="SSF52540">
    <property type="entry name" value="P-loop containing nucleoside triphosphate hydrolases"/>
    <property type="match status" value="1"/>
</dbReference>
<gene>
    <name evidence="15 18" type="primary">cysC</name>
    <name evidence="18" type="ORF">D5018_04125</name>
</gene>
<evidence type="ECO:0000256" key="10">
    <source>
        <dbReference type="ARBA" id="ARBA00022777"/>
    </source>
</evidence>
<evidence type="ECO:0000256" key="9">
    <source>
        <dbReference type="ARBA" id="ARBA00022741"/>
    </source>
</evidence>
<feature type="active site" description="Phosphoserine intermediate" evidence="15">
    <location>
        <position position="114"/>
    </location>
</feature>
<dbReference type="EMBL" id="QZEI01000009">
    <property type="protein sequence ID" value="RLV61034.1"/>
    <property type="molecule type" value="Genomic_DNA"/>
</dbReference>
<comment type="similarity">
    <text evidence="4 15 16">Belongs to the APS kinase family.</text>
</comment>
<dbReference type="Pfam" id="PF01583">
    <property type="entry name" value="APS_kinase"/>
    <property type="match status" value="1"/>
</dbReference>
<dbReference type="InterPro" id="IPR027417">
    <property type="entry name" value="P-loop_NTPase"/>
</dbReference>
<keyword evidence="10 15" id="KW-0418">Kinase</keyword>
<evidence type="ECO:0000256" key="4">
    <source>
        <dbReference type="ARBA" id="ARBA00007008"/>
    </source>
</evidence>
<evidence type="ECO:0000256" key="5">
    <source>
        <dbReference type="ARBA" id="ARBA00012121"/>
    </source>
</evidence>
<dbReference type="PANTHER" id="PTHR11055">
    <property type="entry name" value="BIFUNCTIONAL 3'-PHOSPHOADENOSINE 5'-PHOSPHOSULFATE SYNTHASE"/>
    <property type="match status" value="1"/>
</dbReference>
<dbReference type="GO" id="GO:0070814">
    <property type="term" value="P:hydrogen sulfide biosynthetic process"/>
    <property type="evidence" value="ECO:0007669"/>
    <property type="project" value="UniProtKB-UniRule"/>
</dbReference>
<protein>
    <recommendedName>
        <fullName evidence="6 15">Adenylyl-sulfate kinase</fullName>
        <ecNumber evidence="5 15">2.7.1.25</ecNumber>
    </recommendedName>
    <alternativeName>
        <fullName evidence="13 15">APS kinase</fullName>
    </alternativeName>
    <alternativeName>
        <fullName evidence="14 15">ATP adenosine-5'-phosphosulfate 3'-phosphotransferase</fullName>
    </alternativeName>
    <alternativeName>
        <fullName evidence="12 15">Adenosine-5'-phosphosulfate kinase</fullName>
    </alternativeName>
</protein>
<dbReference type="UniPathway" id="UPA00140">
    <property type="reaction ID" value="UER00205"/>
</dbReference>
<evidence type="ECO:0000313" key="19">
    <source>
        <dbReference type="Proteomes" id="UP000281474"/>
    </source>
</evidence>
<dbReference type="OrthoDB" id="9804504at2"/>
<keyword evidence="7 15" id="KW-0597">Phosphoprotein</keyword>
<keyword evidence="11 15" id="KW-0067">ATP-binding</keyword>
<dbReference type="EC" id="2.7.1.25" evidence="5 15"/>
<organism evidence="18 19">
    <name type="scientific">Parashewanella curva</name>
    <dbReference type="NCBI Taxonomy" id="2338552"/>
    <lineage>
        <taxon>Bacteria</taxon>
        <taxon>Pseudomonadati</taxon>
        <taxon>Pseudomonadota</taxon>
        <taxon>Gammaproteobacteria</taxon>
        <taxon>Alteromonadales</taxon>
        <taxon>Shewanellaceae</taxon>
        <taxon>Parashewanella</taxon>
    </lineage>
</organism>
<evidence type="ECO:0000256" key="8">
    <source>
        <dbReference type="ARBA" id="ARBA00022679"/>
    </source>
</evidence>
<dbReference type="GO" id="GO:0005524">
    <property type="term" value="F:ATP binding"/>
    <property type="evidence" value="ECO:0007669"/>
    <property type="project" value="UniProtKB-UniRule"/>
</dbReference>
<comment type="caution">
    <text evidence="18">The sequence shown here is derived from an EMBL/GenBank/DDBJ whole genome shotgun (WGS) entry which is preliminary data.</text>
</comment>
<evidence type="ECO:0000256" key="11">
    <source>
        <dbReference type="ARBA" id="ARBA00022840"/>
    </source>
</evidence>
<evidence type="ECO:0000256" key="16">
    <source>
        <dbReference type="RuleBase" id="RU004347"/>
    </source>
</evidence>
<evidence type="ECO:0000256" key="6">
    <source>
        <dbReference type="ARBA" id="ARBA00018163"/>
    </source>
</evidence>
<evidence type="ECO:0000256" key="15">
    <source>
        <dbReference type="HAMAP-Rule" id="MF_00065"/>
    </source>
</evidence>
<keyword evidence="9 15" id="KW-0547">Nucleotide-binding</keyword>
<keyword evidence="8 15" id="KW-0808">Transferase</keyword>
<evidence type="ECO:0000256" key="3">
    <source>
        <dbReference type="ARBA" id="ARBA00004806"/>
    </source>
</evidence>
<dbReference type="Gene3D" id="3.40.50.300">
    <property type="entry name" value="P-loop containing nucleotide triphosphate hydrolases"/>
    <property type="match status" value="1"/>
</dbReference>
<sequence>MPPNIEHQNNENIIWHSHHIDKNFRASQKKQKPCVMWFTGLSGAGKSTVAGALESRLAEMGYHTYLLDGDNVRHGLCQDLGFSKEDRRENIRRVGEVAKLMTDAGLIVLSAFISPYRYERQLVRDLLPEGEFLEVFVDTPLAECEKRDPKGLYKKARAGEIKQFTGIDSQYQVPEQPEIHLQAGGVSVFELVERCLLSLNERQIIHLHS</sequence>
<dbReference type="HAMAP" id="MF_00065">
    <property type="entry name" value="Adenylyl_sulf_kinase"/>
    <property type="match status" value="1"/>
</dbReference>
<comment type="function">
    <text evidence="2 15 16">Catalyzes the synthesis of activated sulfate.</text>
</comment>
<dbReference type="InterPro" id="IPR059117">
    <property type="entry name" value="APS_kinase_dom"/>
</dbReference>
<dbReference type="GO" id="GO:0000103">
    <property type="term" value="P:sulfate assimilation"/>
    <property type="evidence" value="ECO:0007669"/>
    <property type="project" value="UniProtKB-UniRule"/>
</dbReference>
<keyword evidence="19" id="KW-1185">Reference proteome</keyword>
<accession>A0A3L8Q073</accession>
<dbReference type="NCBIfam" id="TIGR00455">
    <property type="entry name" value="apsK"/>
    <property type="match status" value="1"/>
</dbReference>
<evidence type="ECO:0000313" key="18">
    <source>
        <dbReference type="EMBL" id="RLV61034.1"/>
    </source>
</evidence>
<dbReference type="InterPro" id="IPR002891">
    <property type="entry name" value="APS"/>
</dbReference>